<dbReference type="GeneID" id="88769478"/>
<comment type="caution">
    <text evidence="1">The sequence shown here is derived from an EMBL/GenBank/DDBJ whole genome shotgun (WGS) entry which is preliminary data.</text>
</comment>
<evidence type="ECO:0000313" key="1">
    <source>
        <dbReference type="EMBL" id="EHJ09618.1"/>
    </source>
</evidence>
<name>G5JDX2_CROWT</name>
<accession>G5JDX2</accession>
<gene>
    <name evidence="1" type="ORF">CWATWH0003_5611</name>
</gene>
<organism evidence="1 2">
    <name type="scientific">Crocosphaera watsonii WH 0003</name>
    <dbReference type="NCBI Taxonomy" id="423471"/>
    <lineage>
        <taxon>Bacteria</taxon>
        <taxon>Bacillati</taxon>
        <taxon>Cyanobacteriota</taxon>
        <taxon>Cyanophyceae</taxon>
        <taxon>Oscillatoriophycideae</taxon>
        <taxon>Chroococcales</taxon>
        <taxon>Aphanothecaceae</taxon>
        <taxon>Crocosphaera</taxon>
    </lineage>
</organism>
<dbReference type="EMBL" id="AESD01000886">
    <property type="protein sequence ID" value="EHJ09618.1"/>
    <property type="molecule type" value="Genomic_DNA"/>
</dbReference>
<evidence type="ECO:0000313" key="2">
    <source>
        <dbReference type="Proteomes" id="UP000003477"/>
    </source>
</evidence>
<dbReference type="AlphaFoldDB" id="G5JDX2"/>
<sequence length="33" mass="3689">MSIRTRASGELGTMPVDEVIEKLSDAITNHRNF</sequence>
<reference evidence="1 2" key="1">
    <citation type="journal article" date="2011" name="Front. Microbiol.">
        <title>Two Strains of Crocosphaera watsonii with Highly Conserved Genomes are Distinguished by Strain-Specific Features.</title>
        <authorList>
            <person name="Bench S.R."/>
            <person name="Ilikchyan I.N."/>
            <person name="Tripp H.J."/>
            <person name="Zehr J.P."/>
        </authorList>
    </citation>
    <scope>NUCLEOTIDE SEQUENCE [LARGE SCALE GENOMIC DNA]</scope>
    <source>
        <strain evidence="1 2">WH 0003</strain>
    </source>
</reference>
<protein>
    <submittedName>
        <fullName evidence="1">Uncharacterized protein</fullName>
    </submittedName>
</protein>
<proteinExistence type="predicted"/>
<dbReference type="Proteomes" id="UP000003477">
    <property type="component" value="Unassembled WGS sequence"/>
</dbReference>
<dbReference type="RefSeq" id="WP_007308603.1">
    <property type="nucleotide sequence ID" value="NZ_AESD01000886.1"/>
</dbReference>